<organism evidence="2 3">
    <name type="scientific">Pseudomonas indica</name>
    <dbReference type="NCBI Taxonomy" id="137658"/>
    <lineage>
        <taxon>Bacteria</taxon>
        <taxon>Pseudomonadati</taxon>
        <taxon>Pseudomonadota</taxon>
        <taxon>Gammaproteobacteria</taxon>
        <taxon>Pseudomonadales</taxon>
        <taxon>Pseudomonadaceae</taxon>
        <taxon>Pseudomonas</taxon>
    </lineage>
</organism>
<dbReference type="Proteomes" id="UP000198706">
    <property type="component" value="Unassembled WGS sequence"/>
</dbReference>
<protein>
    <submittedName>
        <fullName evidence="2">Uncharacterized protein</fullName>
    </submittedName>
</protein>
<proteinExistence type="predicted"/>
<evidence type="ECO:0000313" key="2">
    <source>
        <dbReference type="EMBL" id="SDJ74601.1"/>
    </source>
</evidence>
<gene>
    <name evidence="2" type="ORF">SAMN05216186_102502</name>
</gene>
<sequence length="54" mass="6167">MQLPYFDIERLPDPLSRAEPDTRQKHAANEPRPAPRVTTKADQEQPGTGRTRPE</sequence>
<evidence type="ECO:0000256" key="1">
    <source>
        <dbReference type="SAM" id="MobiDB-lite"/>
    </source>
</evidence>
<feature type="compositionally biased region" description="Basic and acidic residues" evidence="1">
    <location>
        <begin position="7"/>
        <end position="29"/>
    </location>
</feature>
<feature type="region of interest" description="Disordered" evidence="1">
    <location>
        <begin position="1"/>
        <end position="54"/>
    </location>
</feature>
<reference evidence="2 3" key="1">
    <citation type="submission" date="2016-10" db="EMBL/GenBank/DDBJ databases">
        <authorList>
            <person name="de Groot N.N."/>
        </authorList>
    </citation>
    <scope>NUCLEOTIDE SEQUENCE [LARGE SCALE GENOMIC DNA]</scope>
    <source>
        <strain evidence="2 3">JCM 21544</strain>
    </source>
</reference>
<dbReference type="EMBL" id="FNFD01000002">
    <property type="protein sequence ID" value="SDJ74601.1"/>
    <property type="molecule type" value="Genomic_DNA"/>
</dbReference>
<accession>A0A1G8W8H1</accession>
<evidence type="ECO:0000313" key="3">
    <source>
        <dbReference type="Proteomes" id="UP000198706"/>
    </source>
</evidence>
<dbReference type="AlphaFoldDB" id="A0A1G8W8H1"/>
<dbReference type="RefSeq" id="WP_169715792.1">
    <property type="nucleotide sequence ID" value="NZ_CBKZNZ010000091.1"/>
</dbReference>
<keyword evidence="3" id="KW-1185">Reference proteome</keyword>
<name>A0A1G8W8H1_9PSED</name>